<accession>A0A4Q5JAA7</accession>
<dbReference type="PANTHER" id="PTHR34724:SF2">
    <property type="entry name" value="OS12G0596101 PROTEIN"/>
    <property type="match status" value="1"/>
</dbReference>
<dbReference type="AlphaFoldDB" id="A0A4Q5JAA7"/>
<dbReference type="PANTHER" id="PTHR34724">
    <property type="entry name" value="OS12G0596101 PROTEIN"/>
    <property type="match status" value="1"/>
</dbReference>
<sequence>MCRRTTCRTCGRTTWAGCGQHVDQVLAGVPASERCSGHDAERADGGPRWLDRLLGRARA</sequence>
<evidence type="ECO:0000313" key="2">
    <source>
        <dbReference type="Proteomes" id="UP000291189"/>
    </source>
</evidence>
<dbReference type="Proteomes" id="UP000291189">
    <property type="component" value="Unassembled WGS sequence"/>
</dbReference>
<protein>
    <submittedName>
        <fullName evidence="1">Uncharacterized protein</fullName>
    </submittedName>
</protein>
<organism evidence="1 2">
    <name type="scientific">Nocardioides iriomotensis</name>
    <dbReference type="NCBI Taxonomy" id="715784"/>
    <lineage>
        <taxon>Bacteria</taxon>
        <taxon>Bacillati</taxon>
        <taxon>Actinomycetota</taxon>
        <taxon>Actinomycetes</taxon>
        <taxon>Propionibacteriales</taxon>
        <taxon>Nocardioidaceae</taxon>
        <taxon>Nocardioides</taxon>
    </lineage>
</organism>
<dbReference type="RefSeq" id="WP_129984847.1">
    <property type="nucleotide sequence ID" value="NZ_SDPU01000001.1"/>
</dbReference>
<reference evidence="1 2" key="1">
    <citation type="submission" date="2019-01" db="EMBL/GenBank/DDBJ databases">
        <title>Nocardioides guangzhouensis sp. nov., an actinobacterium isolated from soil.</title>
        <authorList>
            <person name="Fu Y."/>
            <person name="Cai Y."/>
            <person name="Lin Z."/>
            <person name="Chen P."/>
        </authorList>
    </citation>
    <scope>NUCLEOTIDE SEQUENCE [LARGE SCALE GENOMIC DNA]</scope>
    <source>
        <strain evidence="1 2">NBRC 105384</strain>
    </source>
</reference>
<comment type="caution">
    <text evidence="1">The sequence shown here is derived from an EMBL/GenBank/DDBJ whole genome shotgun (WGS) entry which is preliminary data.</text>
</comment>
<keyword evidence="2" id="KW-1185">Reference proteome</keyword>
<dbReference type="OrthoDB" id="4377282at2"/>
<dbReference type="EMBL" id="SDPU01000001">
    <property type="protein sequence ID" value="RYU15564.1"/>
    <property type="molecule type" value="Genomic_DNA"/>
</dbReference>
<gene>
    <name evidence="1" type="ORF">ETU37_00125</name>
</gene>
<name>A0A4Q5JAA7_9ACTN</name>
<evidence type="ECO:0000313" key="1">
    <source>
        <dbReference type="EMBL" id="RYU15564.1"/>
    </source>
</evidence>
<proteinExistence type="predicted"/>